<keyword evidence="2" id="KW-1185">Reference proteome</keyword>
<comment type="caution">
    <text evidence="1">The sequence shown here is derived from an EMBL/GenBank/DDBJ whole genome shotgun (WGS) entry which is preliminary data.</text>
</comment>
<protein>
    <submittedName>
        <fullName evidence="1">Uncharacterized protein</fullName>
    </submittedName>
</protein>
<evidence type="ECO:0000313" key="2">
    <source>
        <dbReference type="Proteomes" id="UP001056120"/>
    </source>
</evidence>
<sequence length="237" mass="26768">MYPRFIQKILNENLKNLSTIGRQLKLTPMGHRIFDDMRESKVEYRLLFDHMYSKARLLEIRQEDNIQGDELESECPRKKQKTRQDGLDEDILNLLSEASRNETSLLRSQIMAMKDREEDTERQVTMLKQMVLSQNLMIEALKKTFEKLSGIVTKLQSSKATSEVAGVLAVKETCSLGANDKTILEVVDEVNEDNNDDDGEGDNPDKDKPKGNDDQGMGDGGAVGAYFGDNELGDFVS</sequence>
<evidence type="ECO:0000313" key="1">
    <source>
        <dbReference type="EMBL" id="KAI3776609.1"/>
    </source>
</evidence>
<dbReference type="EMBL" id="CM042032">
    <property type="protein sequence ID" value="KAI3776609.1"/>
    <property type="molecule type" value="Genomic_DNA"/>
</dbReference>
<name>A0ACB9FZB8_9ASTR</name>
<reference evidence="2" key="1">
    <citation type="journal article" date="2022" name="Mol. Ecol. Resour.">
        <title>The genomes of chicory, endive, great burdock and yacon provide insights into Asteraceae palaeo-polyploidization history and plant inulin production.</title>
        <authorList>
            <person name="Fan W."/>
            <person name="Wang S."/>
            <person name="Wang H."/>
            <person name="Wang A."/>
            <person name="Jiang F."/>
            <person name="Liu H."/>
            <person name="Zhao H."/>
            <person name="Xu D."/>
            <person name="Zhang Y."/>
        </authorList>
    </citation>
    <scope>NUCLEOTIDE SEQUENCE [LARGE SCALE GENOMIC DNA]</scope>
    <source>
        <strain evidence="2">cv. Yunnan</strain>
    </source>
</reference>
<accession>A0ACB9FZB8</accession>
<reference evidence="1 2" key="2">
    <citation type="journal article" date="2022" name="Mol. Ecol. Resour.">
        <title>The genomes of chicory, endive, great burdock and yacon provide insights into Asteraceae paleo-polyploidization history and plant inulin production.</title>
        <authorList>
            <person name="Fan W."/>
            <person name="Wang S."/>
            <person name="Wang H."/>
            <person name="Wang A."/>
            <person name="Jiang F."/>
            <person name="Liu H."/>
            <person name="Zhao H."/>
            <person name="Xu D."/>
            <person name="Zhang Y."/>
        </authorList>
    </citation>
    <scope>NUCLEOTIDE SEQUENCE [LARGE SCALE GENOMIC DNA]</scope>
    <source>
        <strain evidence="2">cv. Yunnan</strain>
        <tissue evidence="1">Leaves</tissue>
    </source>
</reference>
<organism evidence="1 2">
    <name type="scientific">Smallanthus sonchifolius</name>
    <dbReference type="NCBI Taxonomy" id="185202"/>
    <lineage>
        <taxon>Eukaryota</taxon>
        <taxon>Viridiplantae</taxon>
        <taxon>Streptophyta</taxon>
        <taxon>Embryophyta</taxon>
        <taxon>Tracheophyta</taxon>
        <taxon>Spermatophyta</taxon>
        <taxon>Magnoliopsida</taxon>
        <taxon>eudicotyledons</taxon>
        <taxon>Gunneridae</taxon>
        <taxon>Pentapetalae</taxon>
        <taxon>asterids</taxon>
        <taxon>campanulids</taxon>
        <taxon>Asterales</taxon>
        <taxon>Asteraceae</taxon>
        <taxon>Asteroideae</taxon>
        <taxon>Heliantheae alliance</taxon>
        <taxon>Millerieae</taxon>
        <taxon>Smallanthus</taxon>
    </lineage>
</organism>
<proteinExistence type="predicted"/>
<gene>
    <name evidence="1" type="ORF">L1987_46395</name>
</gene>
<dbReference type="Proteomes" id="UP001056120">
    <property type="component" value="Linkage Group LG15"/>
</dbReference>